<proteinExistence type="predicted"/>
<dbReference type="EMBL" id="JABCJF010000002">
    <property type="protein sequence ID" value="NMR33843.1"/>
    <property type="molecule type" value="Genomic_DNA"/>
</dbReference>
<dbReference type="RefSeq" id="WP_169320793.1">
    <property type="nucleotide sequence ID" value="NZ_JABCJF010000002.1"/>
</dbReference>
<name>A0A848N8Y2_9FLAO</name>
<reference evidence="1 2" key="1">
    <citation type="submission" date="2020-04" db="EMBL/GenBank/DDBJ databases">
        <title>Genome analysis and antimicrobial resistance characteristics of Chryseobacterium aquaticum isolated from farmed salmonids.</title>
        <authorList>
            <person name="Saticioglu I.B."/>
            <person name="Duman M."/>
            <person name="Altun S."/>
        </authorList>
    </citation>
    <scope>NUCLEOTIDE SEQUENCE [LARGE SCALE GENOMIC DNA]</scope>
    <source>
        <strain evidence="1 2">C-174</strain>
    </source>
</reference>
<evidence type="ECO:0000313" key="2">
    <source>
        <dbReference type="Proteomes" id="UP000548067"/>
    </source>
</evidence>
<protein>
    <submittedName>
        <fullName evidence="1">Uncharacterized protein</fullName>
    </submittedName>
</protein>
<comment type="caution">
    <text evidence="1">The sequence shown here is derived from an EMBL/GenBank/DDBJ whole genome shotgun (WGS) entry which is preliminary data.</text>
</comment>
<accession>A0A848N8Y2</accession>
<evidence type="ECO:0000313" key="1">
    <source>
        <dbReference type="EMBL" id="NMR33843.1"/>
    </source>
</evidence>
<organism evidence="1 2">
    <name type="scientific">Chryseobacterium aquaticum</name>
    <dbReference type="NCBI Taxonomy" id="452084"/>
    <lineage>
        <taxon>Bacteria</taxon>
        <taxon>Pseudomonadati</taxon>
        <taxon>Bacteroidota</taxon>
        <taxon>Flavobacteriia</taxon>
        <taxon>Flavobacteriales</taxon>
        <taxon>Weeksellaceae</taxon>
        <taxon>Chryseobacterium group</taxon>
        <taxon>Chryseobacterium</taxon>
    </lineage>
</organism>
<gene>
    <name evidence="1" type="ORF">HIO71_06420</name>
</gene>
<dbReference type="AlphaFoldDB" id="A0A848N8Y2"/>
<sequence>MGTHLDYNQKLNVGIWSVKYLMENPNVTWENFKNQFLTSQCDKIKAKFEDPNFKAKVVAIDESSAFADDHEVGFAAKYTSTTLGSSGATYTTPTPLSANGHTVELPSGSQYFGFMHVHIDFYKGNPTIKIFSPFDVGTFLTSCVIHAKAHGNIGDAFAMVITSQGNYMLQYTLPDDDYPLTKDMVKYDWNPWYKKEMQAIQNDDGTFDQAEVERVFLRFLTEKVNIPGTELYKIDKGTGKAKKLDLDDNGSVIDTQCP</sequence>
<dbReference type="Proteomes" id="UP000548067">
    <property type="component" value="Unassembled WGS sequence"/>
</dbReference>